<keyword evidence="1" id="KW-0472">Membrane</keyword>
<keyword evidence="1" id="KW-1133">Transmembrane helix</keyword>
<dbReference type="EMBL" id="CAKXAJ010019932">
    <property type="protein sequence ID" value="CAH2219488.1"/>
    <property type="molecule type" value="Genomic_DNA"/>
</dbReference>
<keyword evidence="3" id="KW-1185">Reference proteome</keyword>
<evidence type="ECO:0000313" key="2">
    <source>
        <dbReference type="EMBL" id="CAH2219488.1"/>
    </source>
</evidence>
<organism evidence="2 3">
    <name type="scientific">Pararge aegeria aegeria</name>
    <dbReference type="NCBI Taxonomy" id="348720"/>
    <lineage>
        <taxon>Eukaryota</taxon>
        <taxon>Metazoa</taxon>
        <taxon>Ecdysozoa</taxon>
        <taxon>Arthropoda</taxon>
        <taxon>Hexapoda</taxon>
        <taxon>Insecta</taxon>
        <taxon>Pterygota</taxon>
        <taxon>Neoptera</taxon>
        <taxon>Endopterygota</taxon>
        <taxon>Lepidoptera</taxon>
        <taxon>Glossata</taxon>
        <taxon>Ditrysia</taxon>
        <taxon>Papilionoidea</taxon>
        <taxon>Nymphalidae</taxon>
        <taxon>Satyrinae</taxon>
        <taxon>Satyrini</taxon>
        <taxon>Parargina</taxon>
        <taxon>Pararge</taxon>
    </lineage>
</organism>
<proteinExistence type="predicted"/>
<evidence type="ECO:0000313" key="3">
    <source>
        <dbReference type="Proteomes" id="UP000838756"/>
    </source>
</evidence>
<dbReference type="Proteomes" id="UP000838756">
    <property type="component" value="Unassembled WGS sequence"/>
</dbReference>
<name>A0A8S4QVF4_9NEOP</name>
<protein>
    <submittedName>
        <fullName evidence="2">Jg7536 protein</fullName>
    </submittedName>
</protein>
<comment type="caution">
    <text evidence="2">The sequence shown here is derived from an EMBL/GenBank/DDBJ whole genome shotgun (WGS) entry which is preliminary data.</text>
</comment>
<keyword evidence="1" id="KW-0812">Transmembrane</keyword>
<dbReference type="AlphaFoldDB" id="A0A8S4QVF4"/>
<evidence type="ECO:0000256" key="1">
    <source>
        <dbReference type="SAM" id="Phobius"/>
    </source>
</evidence>
<gene>
    <name evidence="2" type="primary">jg7536</name>
    <name evidence="2" type="ORF">PAEG_LOCUS6493</name>
</gene>
<sequence length="69" mass="8056">MIVTLEIIQMSKIVHVVTATSNVTMVTAFLHPKNVTYRMTVKMVLMNEIALMVWLFKIYSPLNFIVYFM</sequence>
<accession>A0A8S4QVF4</accession>
<reference evidence="2" key="1">
    <citation type="submission" date="2022-03" db="EMBL/GenBank/DDBJ databases">
        <authorList>
            <person name="Lindestad O."/>
        </authorList>
    </citation>
    <scope>NUCLEOTIDE SEQUENCE</scope>
</reference>
<feature type="transmembrane region" description="Helical" evidence="1">
    <location>
        <begin position="12"/>
        <end position="31"/>
    </location>
</feature>
<feature type="transmembrane region" description="Helical" evidence="1">
    <location>
        <begin position="51"/>
        <end position="68"/>
    </location>
</feature>